<keyword evidence="3" id="KW-0963">Cytoplasm</keyword>
<reference evidence="5 6" key="1">
    <citation type="submission" date="2019-07" db="EMBL/GenBank/DDBJ databases">
        <title>Whole genome shotgun sequence of Nocardia ninae NBRC 108245.</title>
        <authorList>
            <person name="Hosoyama A."/>
            <person name="Uohara A."/>
            <person name="Ohji S."/>
            <person name="Ichikawa N."/>
        </authorList>
    </citation>
    <scope>NUCLEOTIDE SEQUENCE [LARGE SCALE GENOMIC DNA]</scope>
    <source>
        <strain evidence="5 6">NBRC 108245</strain>
    </source>
</reference>
<comment type="similarity">
    <text evidence="2">Belongs to the EspG family.</text>
</comment>
<dbReference type="RefSeq" id="WP_147128846.1">
    <property type="nucleotide sequence ID" value="NZ_BJXA01000004.1"/>
</dbReference>
<dbReference type="Pfam" id="PF14011">
    <property type="entry name" value="ESX-1_EspG"/>
    <property type="match status" value="1"/>
</dbReference>
<organism evidence="5 6">
    <name type="scientific">Nocardia ninae NBRC 108245</name>
    <dbReference type="NCBI Taxonomy" id="1210091"/>
    <lineage>
        <taxon>Bacteria</taxon>
        <taxon>Bacillati</taxon>
        <taxon>Actinomycetota</taxon>
        <taxon>Actinomycetes</taxon>
        <taxon>Mycobacteriales</taxon>
        <taxon>Nocardiaceae</taxon>
        <taxon>Nocardia</taxon>
    </lineage>
</organism>
<gene>
    <name evidence="5" type="ORF">NN4_11060</name>
</gene>
<evidence type="ECO:0008006" key="7">
    <source>
        <dbReference type="Google" id="ProtNLM"/>
    </source>
</evidence>
<name>A0A511M8P7_9NOCA</name>
<comment type="caution">
    <text evidence="5">The sequence shown here is derived from an EMBL/GenBank/DDBJ whole genome shotgun (WGS) entry which is preliminary data.</text>
</comment>
<keyword evidence="4" id="KW-0143">Chaperone</keyword>
<evidence type="ECO:0000256" key="4">
    <source>
        <dbReference type="ARBA" id="ARBA00023186"/>
    </source>
</evidence>
<proteinExistence type="inferred from homology"/>
<evidence type="ECO:0000256" key="3">
    <source>
        <dbReference type="ARBA" id="ARBA00022490"/>
    </source>
</evidence>
<accession>A0A511M8P7</accession>
<dbReference type="EMBL" id="BJXA01000004">
    <property type="protein sequence ID" value="GEM36587.1"/>
    <property type="molecule type" value="Genomic_DNA"/>
</dbReference>
<evidence type="ECO:0000313" key="5">
    <source>
        <dbReference type="EMBL" id="GEM36587.1"/>
    </source>
</evidence>
<keyword evidence="6" id="KW-1185">Reference proteome</keyword>
<comment type="subcellular location">
    <subcellularLocation>
        <location evidence="1">Cytoplasm</location>
    </subcellularLocation>
</comment>
<dbReference type="Proteomes" id="UP000321424">
    <property type="component" value="Unassembled WGS sequence"/>
</dbReference>
<evidence type="ECO:0000256" key="1">
    <source>
        <dbReference type="ARBA" id="ARBA00004496"/>
    </source>
</evidence>
<protein>
    <recommendedName>
        <fullName evidence="7">ESX secretion-associated protein EspG</fullName>
    </recommendedName>
</protein>
<sequence>MRSWRFTGQEFDILWSAYDRDRLPYPLAFRPTTAVDWDDLVRQRESAVEALLGQYSENLELALSTLLEPEARVESKGFGGSGLTAVFRFHGAVRNGSGATLVQLPGPAEDTGGDVIMGLCAPSEVAAAAVSALPKAQAGKQPAVSFRRDEIAADRQRYSRRANEVSINDQLNRMFKRDRTAVGEITVFPGPAMDSRPTIDGRGFLWTDYADDGRYYIKSGDPIVATPMSPTSMTNEIARLLDLTRRYYRMENEQTKATW</sequence>
<dbReference type="InterPro" id="IPR025734">
    <property type="entry name" value="EspG"/>
</dbReference>
<dbReference type="OrthoDB" id="4532341at2"/>
<evidence type="ECO:0000256" key="2">
    <source>
        <dbReference type="ARBA" id="ARBA00006411"/>
    </source>
</evidence>
<dbReference type="AlphaFoldDB" id="A0A511M8P7"/>
<evidence type="ECO:0000313" key="6">
    <source>
        <dbReference type="Proteomes" id="UP000321424"/>
    </source>
</evidence>